<dbReference type="InterPro" id="IPR019734">
    <property type="entry name" value="TPR_rpt"/>
</dbReference>
<evidence type="ECO:0008006" key="5">
    <source>
        <dbReference type="Google" id="ProtNLM"/>
    </source>
</evidence>
<dbReference type="RefSeq" id="WP_169247134.1">
    <property type="nucleotide sequence ID" value="NZ_SPMZ01000003.1"/>
</dbReference>
<sequence length="235" mass="26127">MTSNQSNRGRQTSAGKQLPLPLRSSVPWVVGLLFLLVLVVGTVRNPHFWLTADQRGDRLFAEKKYAEAAKAYADPWHIGMAQYRDGQFEAAAKTFARVPGADGAFDQGNAWLMRGKYDEAIERYDRALGFHSGWKEAEDNKALAMARKEMLAESSKHRAEESANAYKPQEIKFDLKGENKEEGKPTEMNGEKMSDAELRALWLRRVQTTPGDFLRAKFAYQAASAGQPSGTGGTP</sequence>
<keyword evidence="4" id="KW-1185">Reference proteome</keyword>
<keyword evidence="1" id="KW-0802">TPR repeat</keyword>
<keyword evidence="2" id="KW-1133">Transmembrane helix</keyword>
<organism evidence="3 4">
    <name type="scientific">Candidatus Competibacter phosphatis</name>
    <dbReference type="NCBI Taxonomy" id="221280"/>
    <lineage>
        <taxon>Bacteria</taxon>
        <taxon>Pseudomonadati</taxon>
        <taxon>Pseudomonadota</taxon>
        <taxon>Gammaproteobacteria</taxon>
        <taxon>Candidatus Competibacteraceae</taxon>
        <taxon>Candidatus Competibacter</taxon>
    </lineage>
</organism>
<evidence type="ECO:0000313" key="4">
    <source>
        <dbReference type="Proteomes" id="UP000760480"/>
    </source>
</evidence>
<dbReference type="Proteomes" id="UP000760480">
    <property type="component" value="Unassembled WGS sequence"/>
</dbReference>
<proteinExistence type="predicted"/>
<dbReference type="PROSITE" id="PS50005">
    <property type="entry name" value="TPR"/>
    <property type="match status" value="1"/>
</dbReference>
<feature type="repeat" description="TPR" evidence="1">
    <location>
        <begin position="101"/>
        <end position="134"/>
    </location>
</feature>
<reference evidence="3 4" key="1">
    <citation type="submission" date="2019-03" db="EMBL/GenBank/DDBJ databases">
        <title>Metabolic reconstructions from genomes of highly enriched 'Candidatus Accumulibacter' and 'Candidatus Competibacter' bioreactor populations.</title>
        <authorList>
            <person name="Annavajhala M.K."/>
            <person name="Welles L."/>
            <person name="Abbas B."/>
            <person name="Sorokin D."/>
            <person name="Park H."/>
            <person name="Van Loosdrecht M."/>
            <person name="Chandran K."/>
        </authorList>
    </citation>
    <scope>NUCLEOTIDE SEQUENCE [LARGE SCALE GENOMIC DNA]</scope>
    <source>
        <strain evidence="3 4">SBR_G</strain>
    </source>
</reference>
<dbReference type="InterPro" id="IPR011990">
    <property type="entry name" value="TPR-like_helical_dom_sf"/>
</dbReference>
<evidence type="ECO:0000256" key="2">
    <source>
        <dbReference type="SAM" id="Phobius"/>
    </source>
</evidence>
<name>A0ABX1TIE6_9GAMM</name>
<keyword evidence="2" id="KW-0472">Membrane</keyword>
<protein>
    <recommendedName>
        <fullName evidence="5">Tetratricopeptide repeat protein</fullName>
    </recommendedName>
</protein>
<evidence type="ECO:0000313" key="3">
    <source>
        <dbReference type="EMBL" id="NMQ17879.1"/>
    </source>
</evidence>
<keyword evidence="2" id="KW-0812">Transmembrane</keyword>
<comment type="caution">
    <text evidence="3">The sequence shown here is derived from an EMBL/GenBank/DDBJ whole genome shotgun (WGS) entry which is preliminary data.</text>
</comment>
<dbReference type="EMBL" id="SPMZ01000003">
    <property type="protein sequence ID" value="NMQ17879.1"/>
    <property type="molecule type" value="Genomic_DNA"/>
</dbReference>
<evidence type="ECO:0000256" key="1">
    <source>
        <dbReference type="PROSITE-ProRule" id="PRU00339"/>
    </source>
</evidence>
<feature type="transmembrane region" description="Helical" evidence="2">
    <location>
        <begin position="25"/>
        <end position="43"/>
    </location>
</feature>
<gene>
    <name evidence="3" type="ORF">E4P82_00870</name>
</gene>
<dbReference type="SUPFAM" id="SSF48452">
    <property type="entry name" value="TPR-like"/>
    <property type="match status" value="1"/>
</dbReference>
<accession>A0ABX1TIE6</accession>
<dbReference type="Gene3D" id="1.25.40.10">
    <property type="entry name" value="Tetratricopeptide repeat domain"/>
    <property type="match status" value="1"/>
</dbReference>